<name>A0A0J6SKU3_9HYPH</name>
<feature type="compositionally biased region" description="Low complexity" evidence="1">
    <location>
        <begin position="156"/>
        <end position="166"/>
    </location>
</feature>
<gene>
    <name evidence="3" type="ORF">VQ03_23630</name>
</gene>
<reference evidence="3 4" key="1">
    <citation type="submission" date="2015-03" db="EMBL/GenBank/DDBJ databases">
        <title>Genome sequencing of Methylobacterium tarhaniae DSM 25844.</title>
        <authorList>
            <person name="Chaudhry V."/>
            <person name="Patil P.B."/>
        </authorList>
    </citation>
    <scope>NUCLEOTIDE SEQUENCE [LARGE SCALE GENOMIC DNA]</scope>
    <source>
        <strain evidence="3 4">DSM 25844</strain>
    </source>
</reference>
<organism evidence="3 4">
    <name type="scientific">Methylobacterium tarhaniae</name>
    <dbReference type="NCBI Taxonomy" id="1187852"/>
    <lineage>
        <taxon>Bacteria</taxon>
        <taxon>Pseudomonadati</taxon>
        <taxon>Pseudomonadota</taxon>
        <taxon>Alphaproteobacteria</taxon>
        <taxon>Hyphomicrobiales</taxon>
        <taxon>Methylobacteriaceae</taxon>
        <taxon>Methylobacterium</taxon>
    </lineage>
</organism>
<feature type="domain" description="DUF6468" evidence="2">
    <location>
        <begin position="35"/>
        <end position="110"/>
    </location>
</feature>
<dbReference type="AlphaFoldDB" id="A0A0J6SKU3"/>
<accession>A0A0J6SKU3</accession>
<comment type="caution">
    <text evidence="3">The sequence shown here is derived from an EMBL/GenBank/DDBJ whole genome shotgun (WGS) entry which is preliminary data.</text>
</comment>
<evidence type="ECO:0000256" key="1">
    <source>
        <dbReference type="SAM" id="MobiDB-lite"/>
    </source>
</evidence>
<dbReference type="Pfam" id="PF20072">
    <property type="entry name" value="DUF6468"/>
    <property type="match status" value="1"/>
</dbReference>
<dbReference type="InterPro" id="IPR045531">
    <property type="entry name" value="DUF6468"/>
</dbReference>
<dbReference type="EMBL" id="LABZ01000184">
    <property type="protein sequence ID" value="KMO34227.1"/>
    <property type="molecule type" value="Genomic_DNA"/>
</dbReference>
<feature type="compositionally biased region" description="Low complexity" evidence="1">
    <location>
        <begin position="180"/>
        <end position="190"/>
    </location>
</feature>
<sequence length="210" mass="21526">MVSLIVSILADLLVAVLLVACIATSVSLGRRITRLKGDETAMRQTIGDLMVATETAERAIAGLRTTLAECDRTLAERLRLAERTNADLAAQLQAGDEVLSRIGRIVAQARAAVPGEMSAPAAQAAFSQAAFSQAAFSQDAFSQGAFSQAAFAQPQAAAAQGTVAPEPVAPAPPPAPEPRPVSTGERLGAAAAAARALSERALSRLQAQAA</sequence>
<dbReference type="Proteomes" id="UP000036449">
    <property type="component" value="Unassembled WGS sequence"/>
</dbReference>
<feature type="region of interest" description="Disordered" evidence="1">
    <location>
        <begin position="156"/>
        <end position="190"/>
    </location>
</feature>
<proteinExistence type="predicted"/>
<feature type="compositionally biased region" description="Pro residues" evidence="1">
    <location>
        <begin position="167"/>
        <end position="179"/>
    </location>
</feature>
<dbReference type="PATRIC" id="fig|1187852.3.peg.2375"/>
<evidence type="ECO:0000313" key="4">
    <source>
        <dbReference type="Proteomes" id="UP000036449"/>
    </source>
</evidence>
<keyword evidence="4" id="KW-1185">Reference proteome</keyword>
<evidence type="ECO:0000313" key="3">
    <source>
        <dbReference type="EMBL" id="KMO34227.1"/>
    </source>
</evidence>
<protein>
    <recommendedName>
        <fullName evidence="2">DUF6468 domain-containing protein</fullName>
    </recommendedName>
</protein>
<evidence type="ECO:0000259" key="2">
    <source>
        <dbReference type="Pfam" id="PF20072"/>
    </source>
</evidence>